<feature type="transmembrane region" description="Helical" evidence="1">
    <location>
        <begin position="31"/>
        <end position="54"/>
    </location>
</feature>
<keyword evidence="1" id="KW-0812">Transmembrane</keyword>
<protein>
    <submittedName>
        <fullName evidence="2">DUF5985 family protein</fullName>
    </submittedName>
</protein>
<dbReference type="Pfam" id="PF19447">
    <property type="entry name" value="DUF5985"/>
    <property type="match status" value="1"/>
</dbReference>
<feature type="transmembrane region" description="Helical" evidence="1">
    <location>
        <begin position="6"/>
        <end position="24"/>
    </location>
</feature>
<dbReference type="RefSeq" id="WP_367954636.1">
    <property type="nucleotide sequence ID" value="NZ_JBDPGJ010000003.1"/>
</dbReference>
<keyword evidence="1" id="KW-0472">Membrane</keyword>
<comment type="caution">
    <text evidence="2">The sequence shown here is derived from an EMBL/GenBank/DDBJ whole genome shotgun (WGS) entry which is preliminary data.</text>
</comment>
<proteinExistence type="predicted"/>
<dbReference type="Proteomes" id="UP001556692">
    <property type="component" value="Unassembled WGS sequence"/>
</dbReference>
<dbReference type="InterPro" id="IPR046027">
    <property type="entry name" value="DUF5985"/>
</dbReference>
<name>A0ABV3SJ11_9HYPH</name>
<keyword evidence="1" id="KW-1133">Transmembrane helix</keyword>
<evidence type="ECO:0000313" key="3">
    <source>
        <dbReference type="Proteomes" id="UP001556692"/>
    </source>
</evidence>
<feature type="transmembrane region" description="Helical" evidence="1">
    <location>
        <begin position="60"/>
        <end position="79"/>
    </location>
</feature>
<evidence type="ECO:0000313" key="2">
    <source>
        <dbReference type="EMBL" id="MEX0406754.1"/>
    </source>
</evidence>
<evidence type="ECO:0000256" key="1">
    <source>
        <dbReference type="SAM" id="Phobius"/>
    </source>
</evidence>
<accession>A0ABV3SJ11</accession>
<keyword evidence="3" id="KW-1185">Reference proteome</keyword>
<gene>
    <name evidence="2" type="ORF">ABGN05_13865</name>
</gene>
<reference evidence="2 3" key="1">
    <citation type="submission" date="2024-05" db="EMBL/GenBank/DDBJ databases">
        <authorList>
            <person name="Jiang F."/>
        </authorList>
    </citation>
    <scope>NUCLEOTIDE SEQUENCE [LARGE SCALE GENOMIC DNA]</scope>
    <source>
        <strain evidence="2 3">LZ166</strain>
    </source>
</reference>
<dbReference type="EMBL" id="JBDPGJ010000003">
    <property type="protein sequence ID" value="MEX0406754.1"/>
    <property type="molecule type" value="Genomic_DNA"/>
</dbReference>
<organism evidence="2 3">
    <name type="scientific">Aquibium pacificus</name>
    <dbReference type="NCBI Taxonomy" id="3153579"/>
    <lineage>
        <taxon>Bacteria</taxon>
        <taxon>Pseudomonadati</taxon>
        <taxon>Pseudomonadota</taxon>
        <taxon>Alphaproteobacteria</taxon>
        <taxon>Hyphomicrobiales</taxon>
        <taxon>Phyllobacteriaceae</taxon>
        <taxon>Aquibium</taxon>
    </lineage>
</organism>
<sequence>MLEFVSGVIAMGFFVAGVFFFKFWRRTADALFLFFALAFWALAVNQTLTAFARIPLEERTWLYLLRLAAFTLILAGILIKNRQIGRRRE</sequence>